<feature type="compositionally biased region" description="Low complexity" evidence="1">
    <location>
        <begin position="85"/>
        <end position="94"/>
    </location>
</feature>
<dbReference type="AlphaFoldDB" id="A0A8K0WRY2"/>
<sequence>MELFSLPPEVLREIIDCVGPSFFREDLGRFTVCKQWFQFACLTSFKSITLSSETLRALVSSGTPESQSLIESALKTLSLELTGHPSSTSTSPSSEDVRPNTTGGDDLTEDLHWLAALIERSSRLRELRIEARRSLEPQPSSGIPEGYLSIHTMQALLCADNISTLVIDLSAGTLENSSNEQSGINHLCPLISAFLPTLRTLHVRMPRVCSELLKCPATEKVPRLTTVVVNLSLNIIQPGITSASHSKSCYSSGGSLLQLKEDITTQAETLATQVKSIKILRVLTHSLPTFKIESLDVLTGKTMRLKDGMAWDDDGTVIEESEPESEFSSDDDFSAF</sequence>
<gene>
    <name evidence="2" type="ORF">B0I35DRAFT_198945</name>
</gene>
<comment type="caution">
    <text evidence="2">The sequence shown here is derived from an EMBL/GenBank/DDBJ whole genome shotgun (WGS) entry which is preliminary data.</text>
</comment>
<reference evidence="2" key="1">
    <citation type="journal article" date="2021" name="Nat. Commun.">
        <title>Genetic determinants of endophytism in the Arabidopsis root mycobiome.</title>
        <authorList>
            <person name="Mesny F."/>
            <person name="Miyauchi S."/>
            <person name="Thiergart T."/>
            <person name="Pickel B."/>
            <person name="Atanasova L."/>
            <person name="Karlsson M."/>
            <person name="Huettel B."/>
            <person name="Barry K.W."/>
            <person name="Haridas S."/>
            <person name="Chen C."/>
            <person name="Bauer D."/>
            <person name="Andreopoulos W."/>
            <person name="Pangilinan J."/>
            <person name="LaButti K."/>
            <person name="Riley R."/>
            <person name="Lipzen A."/>
            <person name="Clum A."/>
            <person name="Drula E."/>
            <person name="Henrissat B."/>
            <person name="Kohler A."/>
            <person name="Grigoriev I.V."/>
            <person name="Martin F.M."/>
            <person name="Hacquard S."/>
        </authorList>
    </citation>
    <scope>NUCLEOTIDE SEQUENCE</scope>
    <source>
        <strain evidence="2">MPI-CAGE-CH-0235</strain>
    </source>
</reference>
<evidence type="ECO:0008006" key="4">
    <source>
        <dbReference type="Google" id="ProtNLM"/>
    </source>
</evidence>
<dbReference type="OrthoDB" id="3637487at2759"/>
<feature type="region of interest" description="Disordered" evidence="1">
    <location>
        <begin position="82"/>
        <end position="105"/>
    </location>
</feature>
<proteinExistence type="predicted"/>
<dbReference type="Proteomes" id="UP000813444">
    <property type="component" value="Unassembled WGS sequence"/>
</dbReference>
<name>A0A8K0WRY2_9HYPO</name>
<protein>
    <recommendedName>
        <fullName evidence="4">F-box domain-containing protein</fullName>
    </recommendedName>
</protein>
<organism evidence="2 3">
    <name type="scientific">Stachybotrys elegans</name>
    <dbReference type="NCBI Taxonomy" id="80388"/>
    <lineage>
        <taxon>Eukaryota</taxon>
        <taxon>Fungi</taxon>
        <taxon>Dikarya</taxon>
        <taxon>Ascomycota</taxon>
        <taxon>Pezizomycotina</taxon>
        <taxon>Sordariomycetes</taxon>
        <taxon>Hypocreomycetidae</taxon>
        <taxon>Hypocreales</taxon>
        <taxon>Stachybotryaceae</taxon>
        <taxon>Stachybotrys</taxon>
    </lineage>
</organism>
<keyword evidence="3" id="KW-1185">Reference proteome</keyword>
<evidence type="ECO:0000256" key="1">
    <source>
        <dbReference type="SAM" id="MobiDB-lite"/>
    </source>
</evidence>
<evidence type="ECO:0000313" key="2">
    <source>
        <dbReference type="EMBL" id="KAH7320705.1"/>
    </source>
</evidence>
<dbReference type="EMBL" id="JAGPNK010000005">
    <property type="protein sequence ID" value="KAH7320705.1"/>
    <property type="molecule type" value="Genomic_DNA"/>
</dbReference>
<accession>A0A8K0WRY2</accession>
<evidence type="ECO:0000313" key="3">
    <source>
        <dbReference type="Proteomes" id="UP000813444"/>
    </source>
</evidence>